<feature type="region of interest" description="Disordered" evidence="1">
    <location>
        <begin position="1"/>
        <end position="86"/>
    </location>
</feature>
<dbReference type="EMBL" id="JAHCVI010000003">
    <property type="protein sequence ID" value="KAG7287261.1"/>
    <property type="molecule type" value="Genomic_DNA"/>
</dbReference>
<feature type="domain" description="FHA" evidence="2">
    <location>
        <begin position="113"/>
        <end position="165"/>
    </location>
</feature>
<feature type="region of interest" description="Disordered" evidence="1">
    <location>
        <begin position="210"/>
        <end position="271"/>
    </location>
</feature>
<protein>
    <recommendedName>
        <fullName evidence="2">FHA domain-containing protein</fullName>
    </recommendedName>
</protein>
<keyword evidence="4" id="KW-1185">Reference proteome</keyword>
<dbReference type="InterPro" id="IPR000253">
    <property type="entry name" value="FHA_dom"/>
</dbReference>
<comment type="caution">
    <text evidence="3">The sequence shown here is derived from an EMBL/GenBank/DDBJ whole genome shotgun (WGS) entry which is preliminary data.</text>
</comment>
<dbReference type="AlphaFoldDB" id="A0AAD4ET97"/>
<feature type="compositionally biased region" description="Polar residues" evidence="1">
    <location>
        <begin position="63"/>
        <end position="74"/>
    </location>
</feature>
<evidence type="ECO:0000256" key="1">
    <source>
        <dbReference type="SAM" id="MobiDB-lite"/>
    </source>
</evidence>
<accession>A0AAD4ET97</accession>
<evidence type="ECO:0000313" key="4">
    <source>
        <dbReference type="Proteomes" id="UP001197093"/>
    </source>
</evidence>
<feature type="region of interest" description="Disordered" evidence="1">
    <location>
        <begin position="310"/>
        <end position="340"/>
    </location>
</feature>
<proteinExistence type="predicted"/>
<feature type="compositionally biased region" description="Acidic residues" evidence="1">
    <location>
        <begin position="320"/>
        <end position="329"/>
    </location>
</feature>
<feature type="region of interest" description="Disordered" evidence="1">
    <location>
        <begin position="380"/>
        <end position="401"/>
    </location>
</feature>
<name>A0AAD4ET97_9PEZI</name>
<dbReference type="PROSITE" id="PS50006">
    <property type="entry name" value="FHA_DOMAIN"/>
    <property type="match status" value="1"/>
</dbReference>
<feature type="compositionally biased region" description="Polar residues" evidence="1">
    <location>
        <begin position="253"/>
        <end position="264"/>
    </location>
</feature>
<reference evidence="3" key="1">
    <citation type="submission" date="2023-02" db="EMBL/GenBank/DDBJ databases">
        <authorList>
            <person name="Palmer J.M."/>
        </authorList>
    </citation>
    <scope>NUCLEOTIDE SEQUENCE</scope>
    <source>
        <strain evidence="3">FW57</strain>
    </source>
</reference>
<evidence type="ECO:0000259" key="2">
    <source>
        <dbReference type="PROSITE" id="PS50006"/>
    </source>
</evidence>
<dbReference type="Proteomes" id="UP001197093">
    <property type="component" value="Unassembled WGS sequence"/>
</dbReference>
<organism evidence="3 4">
    <name type="scientific">Staphylotrichum longicolle</name>
    <dbReference type="NCBI Taxonomy" id="669026"/>
    <lineage>
        <taxon>Eukaryota</taxon>
        <taxon>Fungi</taxon>
        <taxon>Dikarya</taxon>
        <taxon>Ascomycota</taxon>
        <taxon>Pezizomycotina</taxon>
        <taxon>Sordariomycetes</taxon>
        <taxon>Sordariomycetidae</taxon>
        <taxon>Sordariales</taxon>
        <taxon>Chaetomiaceae</taxon>
        <taxon>Staphylotrichum</taxon>
    </lineage>
</organism>
<feature type="compositionally biased region" description="Polar residues" evidence="1">
    <location>
        <begin position="386"/>
        <end position="400"/>
    </location>
</feature>
<evidence type="ECO:0000313" key="3">
    <source>
        <dbReference type="EMBL" id="KAG7287261.1"/>
    </source>
</evidence>
<sequence length="523" mass="56361">MDSSPSAHSKALEPTLPTAAGVKRPAPSLLPAFEPLSSSPGLPRPSKRHANSNAFLKYPTPVPTSSTGILSSSPPRIGLGPRPVPQRTLSTISDRAPLSSVPSVELNENGETVLMGRSSSSSHYQLSANRLISRVHVKARYIAAASSLEPNKIEIICNGWNGLKLVCQGQTWELAKGDSFTSETEGAEIMINVQDARVFVRWPRRDKDQDALGHLSDSTWDESPRPRVARAGSELHGSPLRRTTRLASPESPTPANVSSSNASFDSLLPRHVEEDDAPVEIYEDASADEKSPRKSKARNAEASFMTHVAESFSSDLSDPQSDDENDPIGENDPILHSFGPFGPNISSRLASFSAFTPQKAPASRESLAAVLESSPIPASSPLGPANANSPSAGHSASTPAAVTGLSPEATATITNHVINQLAFSRLSSTPLSTIMSNLPADERKGVTADQLRIVIESTPCVGIIRRQGKDAAGKPLESEYYYTPELDTDEHRRLAVTDGLRKPSLRNCRKQHKQYYWKRPRTP</sequence>
<gene>
    <name evidence="3" type="ORF">NEMBOFW57_006768</name>
</gene>